<protein>
    <submittedName>
        <fullName evidence="1">Uncharacterized protein</fullName>
    </submittedName>
</protein>
<organism evidence="1 2">
    <name type="scientific">Gymnopus androsaceus JB14</name>
    <dbReference type="NCBI Taxonomy" id="1447944"/>
    <lineage>
        <taxon>Eukaryota</taxon>
        <taxon>Fungi</taxon>
        <taxon>Dikarya</taxon>
        <taxon>Basidiomycota</taxon>
        <taxon>Agaricomycotina</taxon>
        <taxon>Agaricomycetes</taxon>
        <taxon>Agaricomycetidae</taxon>
        <taxon>Agaricales</taxon>
        <taxon>Marasmiineae</taxon>
        <taxon>Omphalotaceae</taxon>
        <taxon>Gymnopus</taxon>
    </lineage>
</organism>
<dbReference type="Proteomes" id="UP000799118">
    <property type="component" value="Unassembled WGS sequence"/>
</dbReference>
<dbReference type="EMBL" id="ML769545">
    <property type="protein sequence ID" value="KAE9394681.1"/>
    <property type="molecule type" value="Genomic_DNA"/>
</dbReference>
<feature type="non-terminal residue" evidence="1">
    <location>
        <position position="1"/>
    </location>
</feature>
<sequence>MEMDGNVRLSPALPLPRELSMRSIVQEDSQSYIGFEYCVGISSYSRLRSTIGSVAQPRFDTNIEYGYGYQQWDLAISTTTSLFVTIVEASLLDSSSHLNLYPLFT</sequence>
<keyword evidence="2" id="KW-1185">Reference proteome</keyword>
<reference evidence="1" key="1">
    <citation type="journal article" date="2019" name="Environ. Microbiol.">
        <title>Fungal ecological strategies reflected in gene transcription - a case study of two litter decomposers.</title>
        <authorList>
            <person name="Barbi F."/>
            <person name="Kohler A."/>
            <person name="Barry K."/>
            <person name="Baskaran P."/>
            <person name="Daum C."/>
            <person name="Fauchery L."/>
            <person name="Ihrmark K."/>
            <person name="Kuo A."/>
            <person name="LaButti K."/>
            <person name="Lipzen A."/>
            <person name="Morin E."/>
            <person name="Grigoriev I.V."/>
            <person name="Henrissat B."/>
            <person name="Lindahl B."/>
            <person name="Martin F."/>
        </authorList>
    </citation>
    <scope>NUCLEOTIDE SEQUENCE</scope>
    <source>
        <strain evidence="1">JB14</strain>
    </source>
</reference>
<dbReference type="AlphaFoldDB" id="A0A6A4H9C4"/>
<accession>A0A6A4H9C4</accession>
<gene>
    <name evidence="1" type="ORF">BT96DRAFT_923361</name>
</gene>
<evidence type="ECO:0000313" key="1">
    <source>
        <dbReference type="EMBL" id="KAE9394681.1"/>
    </source>
</evidence>
<name>A0A6A4H9C4_9AGAR</name>
<evidence type="ECO:0000313" key="2">
    <source>
        <dbReference type="Proteomes" id="UP000799118"/>
    </source>
</evidence>
<proteinExistence type="predicted"/>